<dbReference type="PROSITE" id="PS51898">
    <property type="entry name" value="TYR_RECOMBINASE"/>
    <property type="match status" value="1"/>
</dbReference>
<name>A0A1I5RWB9_9SPHN</name>
<keyword evidence="4" id="KW-0233">DNA recombination</keyword>
<feature type="domain" description="Tyr recombinase" evidence="6">
    <location>
        <begin position="204"/>
        <end position="410"/>
    </location>
</feature>
<dbReference type="GO" id="GO:0006310">
    <property type="term" value="P:DNA recombination"/>
    <property type="evidence" value="ECO:0007669"/>
    <property type="project" value="UniProtKB-KW"/>
</dbReference>
<sequence>MALTAAEVKNAKPGDRDYKLGDAGGLYLFVTAKGAKSWRMKYRFAGKEKRLTFGLYPEVSLAEARTQRDEARRLLRENKDPLLEERRREAAAVAAAGATFETLARAWHEDEKARWSEGQAKLVLRALVRDIFPALGKLPIRDIDGPMILVELRKIEKRKAIETAKRVRGYVSAVFERAIGEHHVEVNPAAKVGKSLKKTPVGSKQPAITDLTELRDMQKAIDRSTSNATTKLASRLLALTALRVGVLRTGTWDEIGGIDWADPGAPTPDAVWRIAADRMKLEVQDKGDAAFGHDVPLSTQAVEVLRTLHVLTGRYALMFPSDASTRQPMSDAALSSLYKRLLAGKYKGRHVPHGWRSAFSTLMNARAADLDRGGDRMVIDLMLAHVPPGMSSSEYAYNRASYAKQRRELGQAWADMITEGLTDPMVVANIQSP</sequence>
<dbReference type="Pfam" id="PF13356">
    <property type="entry name" value="Arm-DNA-bind_3"/>
    <property type="match status" value="1"/>
</dbReference>
<dbReference type="InterPro" id="IPR050808">
    <property type="entry name" value="Phage_Integrase"/>
</dbReference>
<keyword evidence="2" id="KW-0229">DNA integration</keyword>
<feature type="domain" description="Core-binding (CB)" evidence="7">
    <location>
        <begin position="98"/>
        <end position="179"/>
    </location>
</feature>
<reference evidence="8 9" key="1">
    <citation type="submission" date="2016-10" db="EMBL/GenBank/DDBJ databases">
        <authorList>
            <person name="de Groot N.N."/>
        </authorList>
    </citation>
    <scope>NUCLEOTIDE SEQUENCE [LARGE SCALE GENOMIC DNA]</scope>
    <source>
        <strain evidence="8 9">CGMCC 1.9113</strain>
    </source>
</reference>
<evidence type="ECO:0000313" key="8">
    <source>
        <dbReference type="EMBL" id="SFP62541.1"/>
    </source>
</evidence>
<dbReference type="PROSITE" id="PS51900">
    <property type="entry name" value="CB"/>
    <property type="match status" value="1"/>
</dbReference>
<organism evidence="8 9">
    <name type="scientific">Sphingomonas rubra</name>
    <dbReference type="NCBI Taxonomy" id="634430"/>
    <lineage>
        <taxon>Bacteria</taxon>
        <taxon>Pseudomonadati</taxon>
        <taxon>Pseudomonadota</taxon>
        <taxon>Alphaproteobacteria</taxon>
        <taxon>Sphingomonadales</taxon>
        <taxon>Sphingomonadaceae</taxon>
        <taxon>Sphingomonas</taxon>
    </lineage>
</organism>
<dbReference type="PANTHER" id="PTHR30629">
    <property type="entry name" value="PROPHAGE INTEGRASE"/>
    <property type="match status" value="1"/>
</dbReference>
<evidence type="ECO:0000259" key="7">
    <source>
        <dbReference type="PROSITE" id="PS51900"/>
    </source>
</evidence>
<dbReference type="AlphaFoldDB" id="A0A1I5RWB9"/>
<dbReference type="InterPro" id="IPR013762">
    <property type="entry name" value="Integrase-like_cat_sf"/>
</dbReference>
<accession>A0A1I5RWB9</accession>
<dbReference type="InterPro" id="IPR044068">
    <property type="entry name" value="CB"/>
</dbReference>
<dbReference type="InterPro" id="IPR011010">
    <property type="entry name" value="DNA_brk_join_enz"/>
</dbReference>
<dbReference type="InterPro" id="IPR010998">
    <property type="entry name" value="Integrase_recombinase_N"/>
</dbReference>
<evidence type="ECO:0000313" key="9">
    <source>
        <dbReference type="Proteomes" id="UP000199586"/>
    </source>
</evidence>
<evidence type="ECO:0000256" key="5">
    <source>
        <dbReference type="PROSITE-ProRule" id="PRU01248"/>
    </source>
</evidence>
<dbReference type="OrthoDB" id="7388552at2"/>
<dbReference type="InterPro" id="IPR002104">
    <property type="entry name" value="Integrase_catalytic"/>
</dbReference>
<evidence type="ECO:0000256" key="3">
    <source>
        <dbReference type="ARBA" id="ARBA00023125"/>
    </source>
</evidence>
<evidence type="ECO:0000256" key="1">
    <source>
        <dbReference type="ARBA" id="ARBA00008857"/>
    </source>
</evidence>
<dbReference type="Pfam" id="PF22022">
    <property type="entry name" value="Phage_int_M"/>
    <property type="match status" value="1"/>
</dbReference>
<dbReference type="SUPFAM" id="SSF56349">
    <property type="entry name" value="DNA breaking-rejoining enzymes"/>
    <property type="match status" value="1"/>
</dbReference>
<keyword evidence="3 5" id="KW-0238">DNA-binding</keyword>
<dbReference type="Gene3D" id="3.30.160.390">
    <property type="entry name" value="Integrase, DNA-binding domain"/>
    <property type="match status" value="1"/>
</dbReference>
<proteinExistence type="inferred from homology"/>
<dbReference type="Gene3D" id="1.10.443.10">
    <property type="entry name" value="Intergrase catalytic core"/>
    <property type="match status" value="1"/>
</dbReference>
<dbReference type="CDD" id="cd00801">
    <property type="entry name" value="INT_P4_C"/>
    <property type="match status" value="1"/>
</dbReference>
<dbReference type="InterPro" id="IPR053876">
    <property type="entry name" value="Phage_int_M"/>
</dbReference>
<keyword evidence="9" id="KW-1185">Reference proteome</keyword>
<dbReference type="Pfam" id="PF00589">
    <property type="entry name" value="Phage_integrase"/>
    <property type="match status" value="1"/>
</dbReference>
<evidence type="ECO:0000256" key="4">
    <source>
        <dbReference type="ARBA" id="ARBA00023172"/>
    </source>
</evidence>
<dbReference type="PANTHER" id="PTHR30629:SF2">
    <property type="entry name" value="PROPHAGE INTEGRASE INTS-RELATED"/>
    <property type="match status" value="1"/>
</dbReference>
<dbReference type="Proteomes" id="UP000199586">
    <property type="component" value="Unassembled WGS sequence"/>
</dbReference>
<dbReference type="Gene3D" id="1.10.150.130">
    <property type="match status" value="1"/>
</dbReference>
<dbReference type="GO" id="GO:0003677">
    <property type="term" value="F:DNA binding"/>
    <property type="evidence" value="ECO:0007669"/>
    <property type="project" value="UniProtKB-UniRule"/>
</dbReference>
<dbReference type="GO" id="GO:0015074">
    <property type="term" value="P:DNA integration"/>
    <property type="evidence" value="ECO:0007669"/>
    <property type="project" value="UniProtKB-KW"/>
</dbReference>
<evidence type="ECO:0000256" key="2">
    <source>
        <dbReference type="ARBA" id="ARBA00022908"/>
    </source>
</evidence>
<evidence type="ECO:0000259" key="6">
    <source>
        <dbReference type="PROSITE" id="PS51898"/>
    </source>
</evidence>
<dbReference type="RefSeq" id="WP_093332651.1">
    <property type="nucleotide sequence ID" value="NZ_FOXP01000004.1"/>
</dbReference>
<comment type="similarity">
    <text evidence="1">Belongs to the 'phage' integrase family.</text>
</comment>
<dbReference type="EMBL" id="FOXP01000004">
    <property type="protein sequence ID" value="SFP62541.1"/>
    <property type="molecule type" value="Genomic_DNA"/>
</dbReference>
<dbReference type="InterPro" id="IPR038488">
    <property type="entry name" value="Integrase_DNA-bd_sf"/>
</dbReference>
<dbReference type="STRING" id="634430.SAMN04488241_104159"/>
<protein>
    <submittedName>
        <fullName evidence="8">Integrase</fullName>
    </submittedName>
</protein>
<dbReference type="InterPro" id="IPR025166">
    <property type="entry name" value="Integrase_DNA_bind_dom"/>
</dbReference>
<gene>
    <name evidence="8" type="ORF">SAMN04488241_104159</name>
</gene>